<accession>A0ABU1JV75</accession>
<keyword evidence="2" id="KW-1185">Reference proteome</keyword>
<proteinExistence type="predicted"/>
<protein>
    <submittedName>
        <fullName evidence="1">Uncharacterized protein</fullName>
    </submittedName>
</protein>
<name>A0ABU1JV75_9PROT</name>
<sequence length="44" mass="4773">MMAWILRNPSGLNGSSMLDALVMAYVELREVVRANGGEPTPIVL</sequence>
<evidence type="ECO:0000313" key="1">
    <source>
        <dbReference type="EMBL" id="MDR6291454.1"/>
    </source>
</evidence>
<evidence type="ECO:0000313" key="2">
    <source>
        <dbReference type="Proteomes" id="UP001262410"/>
    </source>
</evidence>
<reference evidence="1 2" key="1">
    <citation type="submission" date="2023-07" db="EMBL/GenBank/DDBJ databases">
        <title>Sorghum-associated microbial communities from plants grown in Nebraska, USA.</title>
        <authorList>
            <person name="Schachtman D."/>
        </authorList>
    </citation>
    <scope>NUCLEOTIDE SEQUENCE [LARGE SCALE GENOMIC DNA]</scope>
    <source>
        <strain evidence="1 2">584</strain>
    </source>
</reference>
<dbReference type="Proteomes" id="UP001262410">
    <property type="component" value="Unassembled WGS sequence"/>
</dbReference>
<dbReference type="EMBL" id="JAVDPW010000007">
    <property type="protein sequence ID" value="MDR6291454.1"/>
    <property type="molecule type" value="Genomic_DNA"/>
</dbReference>
<organism evidence="1 2">
    <name type="scientific">Inquilinus ginsengisoli</name>
    <dbReference type="NCBI Taxonomy" id="363840"/>
    <lineage>
        <taxon>Bacteria</taxon>
        <taxon>Pseudomonadati</taxon>
        <taxon>Pseudomonadota</taxon>
        <taxon>Alphaproteobacteria</taxon>
        <taxon>Rhodospirillales</taxon>
        <taxon>Rhodospirillaceae</taxon>
        <taxon>Inquilinus</taxon>
    </lineage>
</organism>
<comment type="caution">
    <text evidence="1">The sequence shown here is derived from an EMBL/GenBank/DDBJ whole genome shotgun (WGS) entry which is preliminary data.</text>
</comment>
<gene>
    <name evidence="1" type="ORF">E9232_003988</name>
</gene>